<dbReference type="EMBL" id="QFOI01000145">
    <property type="protein sequence ID" value="PZP48801.1"/>
    <property type="molecule type" value="Genomic_DNA"/>
</dbReference>
<protein>
    <recommendedName>
        <fullName evidence="4">Thiol-activated cytolysin</fullName>
    </recommendedName>
</protein>
<proteinExistence type="predicted"/>
<evidence type="ECO:0000256" key="1">
    <source>
        <dbReference type="SAM" id="SignalP"/>
    </source>
</evidence>
<sequence>MKNKFTLALLFGVLMFASCSKSSPNDPTPPTPPVPPTIKDSITITRTEVSYTPTPISEFPILSSTMASSLYVGRIIKDSDTSNLSSTFSVPVTDTNNINKVTIYTTLPTDAISSTGFASYALNQNYLNTILRNNASGQMAGIKIEDNFGNPNIQFRFNTFRSMVGADVDMNSLFNLGFSDTTTVDKKNKIIYLQIEYTKFRIDCEPPIYKDFIKIPKTNSSYSSLFGNGEPKIISSIAYGVSYIIAMVADSSKTNDLITALKSYKQEITNASSMDYNNLSTSDKAIFKSTKGYAIALGQDQKKYANAEDILIDITSGYKKIINDLTYGGYPIRYALSNVSSFTGYSKTFNLAQYREVTEKVPKN</sequence>
<evidence type="ECO:0008006" key="4">
    <source>
        <dbReference type="Google" id="ProtNLM"/>
    </source>
</evidence>
<comment type="caution">
    <text evidence="2">The sequence shown here is derived from an EMBL/GenBank/DDBJ whole genome shotgun (WGS) entry which is preliminary data.</text>
</comment>
<dbReference type="AlphaFoldDB" id="A0A2W5EXU1"/>
<evidence type="ECO:0000313" key="3">
    <source>
        <dbReference type="Proteomes" id="UP000249645"/>
    </source>
</evidence>
<feature type="chain" id="PRO_5015870989" description="Thiol-activated cytolysin" evidence="1">
    <location>
        <begin position="23"/>
        <end position="364"/>
    </location>
</feature>
<evidence type="ECO:0000313" key="2">
    <source>
        <dbReference type="EMBL" id="PZP48801.1"/>
    </source>
</evidence>
<dbReference type="Proteomes" id="UP000249645">
    <property type="component" value="Unassembled WGS sequence"/>
</dbReference>
<feature type="signal peptide" evidence="1">
    <location>
        <begin position="1"/>
        <end position="22"/>
    </location>
</feature>
<gene>
    <name evidence="2" type="ORF">DI598_09355</name>
</gene>
<reference evidence="2 3" key="1">
    <citation type="submission" date="2017-11" db="EMBL/GenBank/DDBJ databases">
        <title>Infants hospitalized years apart are colonized by the same room-sourced microbial strains.</title>
        <authorList>
            <person name="Brooks B."/>
            <person name="Olm M.R."/>
            <person name="Firek B.A."/>
            <person name="Baker R."/>
            <person name="Thomas B.C."/>
            <person name="Morowitz M.J."/>
            <person name="Banfield J.F."/>
        </authorList>
    </citation>
    <scope>NUCLEOTIDE SEQUENCE [LARGE SCALE GENOMIC DNA]</scope>
    <source>
        <strain evidence="2">S2_009_000_R2_76</strain>
    </source>
</reference>
<keyword evidence="1" id="KW-0732">Signal</keyword>
<dbReference type="PROSITE" id="PS51257">
    <property type="entry name" value="PROKAR_LIPOPROTEIN"/>
    <property type="match status" value="1"/>
</dbReference>
<accession>A0A2W5EXU1</accession>
<organism evidence="2 3">
    <name type="scientific">Pseudopedobacter saltans</name>
    <dbReference type="NCBI Taxonomy" id="151895"/>
    <lineage>
        <taxon>Bacteria</taxon>
        <taxon>Pseudomonadati</taxon>
        <taxon>Bacteroidota</taxon>
        <taxon>Sphingobacteriia</taxon>
        <taxon>Sphingobacteriales</taxon>
        <taxon>Sphingobacteriaceae</taxon>
        <taxon>Pseudopedobacter</taxon>
    </lineage>
</organism>
<name>A0A2W5EXU1_9SPHI</name>